<name>A0A1I4GN12_9HYPH</name>
<accession>A0A1I4GN12</accession>
<keyword evidence="3" id="KW-1185">Reference proteome</keyword>
<dbReference type="EMBL" id="FOTK01000003">
    <property type="protein sequence ID" value="SFL30777.1"/>
    <property type="molecule type" value="Genomic_DNA"/>
</dbReference>
<protein>
    <submittedName>
        <fullName evidence="2">Uncharacterized protein</fullName>
    </submittedName>
</protein>
<dbReference type="STRING" id="582667.SAMN05192568_100384"/>
<gene>
    <name evidence="2" type="ORF">SAMN05192568_100384</name>
</gene>
<dbReference type="Proteomes" id="UP000199048">
    <property type="component" value="Unassembled WGS sequence"/>
</dbReference>
<dbReference type="RefSeq" id="WP_167367648.1">
    <property type="nucleotide sequence ID" value="NZ_FOTK01000003.1"/>
</dbReference>
<dbReference type="AlphaFoldDB" id="A0A1I4GN12"/>
<sequence length="57" mass="6640">MTTTLRHPRSDDHYVSDRVFDGIRTRDADTSARDRERAVKQLDRLRAGRRADGDKRA</sequence>
<proteinExistence type="predicted"/>
<evidence type="ECO:0000313" key="3">
    <source>
        <dbReference type="Proteomes" id="UP000199048"/>
    </source>
</evidence>
<feature type="region of interest" description="Disordered" evidence="1">
    <location>
        <begin position="26"/>
        <end position="57"/>
    </location>
</feature>
<reference evidence="3" key="1">
    <citation type="submission" date="2016-10" db="EMBL/GenBank/DDBJ databases">
        <authorList>
            <person name="Varghese N."/>
            <person name="Submissions S."/>
        </authorList>
    </citation>
    <scope>NUCLEOTIDE SEQUENCE [LARGE SCALE GENOMIC DNA]</scope>
    <source>
        <strain evidence="3">BL36</strain>
    </source>
</reference>
<evidence type="ECO:0000313" key="2">
    <source>
        <dbReference type="EMBL" id="SFL30777.1"/>
    </source>
</evidence>
<organism evidence="2 3">
    <name type="scientific">Methylobacterium pseudosasicola</name>
    <dbReference type="NCBI Taxonomy" id="582667"/>
    <lineage>
        <taxon>Bacteria</taxon>
        <taxon>Pseudomonadati</taxon>
        <taxon>Pseudomonadota</taxon>
        <taxon>Alphaproteobacteria</taxon>
        <taxon>Hyphomicrobiales</taxon>
        <taxon>Methylobacteriaceae</taxon>
        <taxon>Methylobacterium</taxon>
    </lineage>
</organism>
<evidence type="ECO:0000256" key="1">
    <source>
        <dbReference type="SAM" id="MobiDB-lite"/>
    </source>
</evidence>